<feature type="non-terminal residue" evidence="1">
    <location>
        <position position="1"/>
    </location>
</feature>
<protein>
    <recommendedName>
        <fullName evidence="3">C2H2-type domain-containing protein</fullName>
    </recommendedName>
</protein>
<proteinExistence type="predicted"/>
<gene>
    <name evidence="1" type="ORF">AOQ84DRAFT_275333</name>
</gene>
<name>A0A8E2F115_9PEZI</name>
<evidence type="ECO:0000313" key="1">
    <source>
        <dbReference type="EMBL" id="OCL08617.1"/>
    </source>
</evidence>
<evidence type="ECO:0000313" key="2">
    <source>
        <dbReference type="Proteomes" id="UP000250140"/>
    </source>
</evidence>
<dbReference type="Proteomes" id="UP000250140">
    <property type="component" value="Unassembled WGS sequence"/>
</dbReference>
<organism evidence="1 2">
    <name type="scientific">Glonium stellatum</name>
    <dbReference type="NCBI Taxonomy" id="574774"/>
    <lineage>
        <taxon>Eukaryota</taxon>
        <taxon>Fungi</taxon>
        <taxon>Dikarya</taxon>
        <taxon>Ascomycota</taxon>
        <taxon>Pezizomycotina</taxon>
        <taxon>Dothideomycetes</taxon>
        <taxon>Pleosporomycetidae</taxon>
        <taxon>Gloniales</taxon>
        <taxon>Gloniaceae</taxon>
        <taxon>Glonium</taxon>
    </lineage>
</organism>
<dbReference type="PANTHER" id="PTHR35391:SF5">
    <property type="entry name" value="DUF6590 DOMAIN-CONTAINING PROTEIN"/>
    <property type="match status" value="1"/>
</dbReference>
<dbReference type="AlphaFoldDB" id="A0A8E2F115"/>
<feature type="non-terminal residue" evidence="1">
    <location>
        <position position="225"/>
    </location>
</feature>
<dbReference type="PANTHER" id="PTHR35391">
    <property type="entry name" value="C2H2-TYPE DOMAIN-CONTAINING PROTEIN-RELATED"/>
    <property type="match status" value="1"/>
</dbReference>
<dbReference type="EMBL" id="KV749628">
    <property type="protein sequence ID" value="OCL08617.1"/>
    <property type="molecule type" value="Genomic_DNA"/>
</dbReference>
<keyword evidence="2" id="KW-1185">Reference proteome</keyword>
<reference evidence="1 2" key="1">
    <citation type="journal article" date="2016" name="Nat. Commun.">
        <title>Ectomycorrhizal ecology is imprinted in the genome of the dominant symbiotic fungus Cenococcum geophilum.</title>
        <authorList>
            <consortium name="DOE Joint Genome Institute"/>
            <person name="Peter M."/>
            <person name="Kohler A."/>
            <person name="Ohm R.A."/>
            <person name="Kuo A."/>
            <person name="Krutzmann J."/>
            <person name="Morin E."/>
            <person name="Arend M."/>
            <person name="Barry K.W."/>
            <person name="Binder M."/>
            <person name="Choi C."/>
            <person name="Clum A."/>
            <person name="Copeland A."/>
            <person name="Grisel N."/>
            <person name="Haridas S."/>
            <person name="Kipfer T."/>
            <person name="LaButti K."/>
            <person name="Lindquist E."/>
            <person name="Lipzen A."/>
            <person name="Maire R."/>
            <person name="Meier B."/>
            <person name="Mihaltcheva S."/>
            <person name="Molinier V."/>
            <person name="Murat C."/>
            <person name="Poggeler S."/>
            <person name="Quandt C.A."/>
            <person name="Sperisen C."/>
            <person name="Tritt A."/>
            <person name="Tisserant E."/>
            <person name="Crous P.W."/>
            <person name="Henrissat B."/>
            <person name="Nehls U."/>
            <person name="Egli S."/>
            <person name="Spatafora J.W."/>
            <person name="Grigoriev I.V."/>
            <person name="Martin F.M."/>
        </authorList>
    </citation>
    <scope>NUCLEOTIDE SEQUENCE [LARGE SCALE GENOMIC DNA]</scope>
    <source>
        <strain evidence="1 2">CBS 207.34</strain>
    </source>
</reference>
<sequence>IVEDVKTYTQCLMDLSSSIDCPARDPEYHDQVPKLPALEKRNAHDYYADLIRIKFPKASVDLVKYLGEANWERYRRLEAERATNASTEMQDAVAGSIFHDSGMGSSVPPRTIYAATDTSYMSSLADGDRPRIPPLSEDAKKGHLFEKHLYLDLRPYTCFYSKCPYNRRAFLDRKTWIDHFCLDHGLTPDWHNQSCPLCFEATGNGRSPIQRHLARHMEHISLAAL</sequence>
<dbReference type="OrthoDB" id="20872at2759"/>
<evidence type="ECO:0008006" key="3">
    <source>
        <dbReference type="Google" id="ProtNLM"/>
    </source>
</evidence>
<accession>A0A8E2F115</accession>